<dbReference type="KEGG" id="fsm:CCS41_08740"/>
<feature type="domain" description="Winged helix-turn helix" evidence="1">
    <location>
        <begin position="27"/>
        <end position="70"/>
    </location>
</feature>
<gene>
    <name evidence="2" type="ORF">CCS41_08740</name>
</gene>
<accession>A0A2U8I5W1</accession>
<evidence type="ECO:0000313" key="3">
    <source>
        <dbReference type="Proteomes" id="UP000261875"/>
    </source>
</evidence>
<dbReference type="Pfam" id="PF13592">
    <property type="entry name" value="HTH_33"/>
    <property type="match status" value="1"/>
</dbReference>
<keyword evidence="3" id="KW-1185">Reference proteome</keyword>
<dbReference type="EMBL" id="CP021659">
    <property type="protein sequence ID" value="AWK14540.1"/>
    <property type="molecule type" value="Genomic_DNA"/>
</dbReference>
<name>A0A2U8I5W1_9GAMM</name>
<dbReference type="InterPro" id="IPR025959">
    <property type="entry name" value="Winged_HTH_dom"/>
</dbReference>
<organism evidence="2 3">
    <name type="scientific">Candidatus Fukatsuia symbiotica</name>
    <dbReference type="NCBI Taxonomy" id="1878942"/>
    <lineage>
        <taxon>Bacteria</taxon>
        <taxon>Pseudomonadati</taxon>
        <taxon>Pseudomonadota</taxon>
        <taxon>Gammaproteobacteria</taxon>
        <taxon>Enterobacterales</taxon>
        <taxon>Yersiniaceae</taxon>
        <taxon>Candidatus Fukatsuia</taxon>
    </lineage>
</organism>
<dbReference type="AlphaFoldDB" id="A0A2U8I5W1"/>
<proteinExistence type="predicted"/>
<evidence type="ECO:0000313" key="2">
    <source>
        <dbReference type="EMBL" id="AWK14540.1"/>
    </source>
</evidence>
<sequence length="111" mass="13054">MSQKQDLELFNHYEHDGRVRDRREHYIIDICAYVETRFGVCYRVSGMTKWLKARRFSYKQPKATPVYESDTTGFSPQPRSFVKLSTWAKIAPFLRGRINDNFQTIDAVPSS</sequence>
<reference evidence="2 3" key="1">
    <citation type="submission" date="2017-05" db="EMBL/GenBank/DDBJ databases">
        <title>Genome sequence of Candidatus Fukatsuia symbiotica and Candidatus Hamiltonella defensa from Acyrthosiphon pisum strain 5D.</title>
        <authorList>
            <person name="Patel V.A."/>
            <person name="Chevignon G."/>
            <person name="Russell J.A."/>
            <person name="Oliver K.M."/>
        </authorList>
    </citation>
    <scope>NUCLEOTIDE SEQUENCE [LARGE SCALE GENOMIC DNA]</scope>
    <source>
        <strain evidence="2 3">5D</strain>
    </source>
</reference>
<dbReference type="Proteomes" id="UP000261875">
    <property type="component" value="Chromosome"/>
</dbReference>
<protein>
    <recommendedName>
        <fullName evidence="1">Winged helix-turn helix domain-containing protein</fullName>
    </recommendedName>
</protein>
<evidence type="ECO:0000259" key="1">
    <source>
        <dbReference type="Pfam" id="PF13592"/>
    </source>
</evidence>